<dbReference type="SUPFAM" id="SSF55729">
    <property type="entry name" value="Acyl-CoA N-acyltransferases (Nat)"/>
    <property type="match status" value="1"/>
</dbReference>
<reference evidence="4 5" key="2">
    <citation type="submission" date="2019-08" db="EMBL/GenBank/DDBJ databases">
        <title>Amycolatopsis acidicola sp. nov., isolated from peat swamp forest soil.</title>
        <authorList>
            <person name="Srisuk N."/>
        </authorList>
    </citation>
    <scope>NUCLEOTIDE SEQUENCE [LARGE SCALE GENOMIC DNA]</scope>
    <source>
        <strain evidence="4 5">TBRC 6029</strain>
    </source>
</reference>
<dbReference type="PANTHER" id="PTHR43877">
    <property type="entry name" value="AMINOALKYLPHOSPHONATE N-ACETYLTRANSFERASE-RELATED-RELATED"/>
    <property type="match status" value="1"/>
</dbReference>
<dbReference type="InterPro" id="IPR000182">
    <property type="entry name" value="GNAT_dom"/>
</dbReference>
<feature type="domain" description="N-acetyltransferase" evidence="3">
    <location>
        <begin position="16"/>
        <end position="156"/>
    </location>
</feature>
<dbReference type="EMBL" id="VJWX01000040">
    <property type="protein sequence ID" value="TVT57844.1"/>
    <property type="molecule type" value="Genomic_DNA"/>
</dbReference>
<sequence>MVEPVRLGEPDAGELFTLQRASYVTEAQAHGDLFLPPLTETLDELRSVLRDPAVFAWGIRESGRLVAGVRILVRGETGEVGRLVVAPDRQRRGLGRTLLLAAEDRLPPAVTTLRLFTGEHSTGPLRLYPGVGYQETGRTAENGYQLVHFVKVRGASRP</sequence>
<dbReference type="AlphaFoldDB" id="A0A558D9Z1"/>
<dbReference type="Proteomes" id="UP000320011">
    <property type="component" value="Unassembled WGS sequence"/>
</dbReference>
<dbReference type="CDD" id="cd04301">
    <property type="entry name" value="NAT_SF"/>
    <property type="match status" value="1"/>
</dbReference>
<gene>
    <name evidence="4" type="ORF">FNH05_06790</name>
</gene>
<dbReference type="InterPro" id="IPR016181">
    <property type="entry name" value="Acyl_CoA_acyltransferase"/>
</dbReference>
<dbReference type="RefSeq" id="WP_144586420.1">
    <property type="nucleotide sequence ID" value="NZ_VJWX01000040.1"/>
</dbReference>
<evidence type="ECO:0000256" key="1">
    <source>
        <dbReference type="ARBA" id="ARBA00022679"/>
    </source>
</evidence>
<dbReference type="PANTHER" id="PTHR43877:SF2">
    <property type="entry name" value="AMINOALKYLPHOSPHONATE N-ACETYLTRANSFERASE-RELATED"/>
    <property type="match status" value="1"/>
</dbReference>
<keyword evidence="5" id="KW-1185">Reference proteome</keyword>
<dbReference type="InterPro" id="IPR050832">
    <property type="entry name" value="Bact_Acetyltransf"/>
</dbReference>
<dbReference type="Pfam" id="PF00583">
    <property type="entry name" value="Acetyltransf_1"/>
    <property type="match status" value="1"/>
</dbReference>
<evidence type="ECO:0000256" key="2">
    <source>
        <dbReference type="ARBA" id="ARBA00023315"/>
    </source>
</evidence>
<evidence type="ECO:0000259" key="3">
    <source>
        <dbReference type="PROSITE" id="PS51186"/>
    </source>
</evidence>
<name>A0A558D9Z1_9PSEU</name>
<dbReference type="GO" id="GO:0016747">
    <property type="term" value="F:acyltransferase activity, transferring groups other than amino-acyl groups"/>
    <property type="evidence" value="ECO:0007669"/>
    <property type="project" value="InterPro"/>
</dbReference>
<dbReference type="PROSITE" id="PS51186">
    <property type="entry name" value="GNAT"/>
    <property type="match status" value="1"/>
</dbReference>
<evidence type="ECO:0000313" key="5">
    <source>
        <dbReference type="Proteomes" id="UP000320011"/>
    </source>
</evidence>
<proteinExistence type="predicted"/>
<dbReference type="OrthoDB" id="4322031at2"/>
<evidence type="ECO:0000313" key="4">
    <source>
        <dbReference type="EMBL" id="TVT57844.1"/>
    </source>
</evidence>
<accession>A0A558D9Z1</accession>
<reference evidence="4 5" key="1">
    <citation type="submission" date="2019-07" db="EMBL/GenBank/DDBJ databases">
        <authorList>
            <person name="Duangmal K."/>
            <person name="Teo W.F.A."/>
        </authorList>
    </citation>
    <scope>NUCLEOTIDE SEQUENCE [LARGE SCALE GENOMIC DNA]</scope>
    <source>
        <strain evidence="4 5">TBRC 6029</strain>
    </source>
</reference>
<keyword evidence="1 4" id="KW-0808">Transferase</keyword>
<comment type="caution">
    <text evidence="4">The sequence shown here is derived from an EMBL/GenBank/DDBJ whole genome shotgun (WGS) entry which is preliminary data.</text>
</comment>
<organism evidence="4 5">
    <name type="scientific">Amycolatopsis rhizosphaerae</name>
    <dbReference type="NCBI Taxonomy" id="2053003"/>
    <lineage>
        <taxon>Bacteria</taxon>
        <taxon>Bacillati</taxon>
        <taxon>Actinomycetota</taxon>
        <taxon>Actinomycetes</taxon>
        <taxon>Pseudonocardiales</taxon>
        <taxon>Pseudonocardiaceae</taxon>
        <taxon>Amycolatopsis</taxon>
    </lineage>
</organism>
<dbReference type="Gene3D" id="3.40.630.30">
    <property type="match status" value="1"/>
</dbReference>
<keyword evidence="2" id="KW-0012">Acyltransferase</keyword>
<protein>
    <submittedName>
        <fullName evidence="4">GNAT family N-acetyltransferase</fullName>
    </submittedName>
</protein>